<dbReference type="CDD" id="cd00082">
    <property type="entry name" value="HisKA"/>
    <property type="match status" value="1"/>
</dbReference>
<dbReference type="PROSITE" id="PS50885">
    <property type="entry name" value="HAMP"/>
    <property type="match status" value="1"/>
</dbReference>
<evidence type="ECO:0000256" key="4">
    <source>
        <dbReference type="ARBA" id="ARBA00012438"/>
    </source>
</evidence>
<dbReference type="SUPFAM" id="SSF47384">
    <property type="entry name" value="Homodimeric domain of signal transducing histidine kinase"/>
    <property type="match status" value="1"/>
</dbReference>
<dbReference type="GO" id="GO:0005886">
    <property type="term" value="C:plasma membrane"/>
    <property type="evidence" value="ECO:0007669"/>
    <property type="project" value="UniProtKB-SubCell"/>
</dbReference>
<dbReference type="Pfam" id="PF01590">
    <property type="entry name" value="GAF"/>
    <property type="match status" value="1"/>
</dbReference>
<dbReference type="InterPro" id="IPR029016">
    <property type="entry name" value="GAF-like_dom_sf"/>
</dbReference>
<dbReference type="InterPro" id="IPR036097">
    <property type="entry name" value="HisK_dim/P_sf"/>
</dbReference>
<dbReference type="SMART" id="SM00065">
    <property type="entry name" value="GAF"/>
    <property type="match status" value="1"/>
</dbReference>
<dbReference type="InterPro" id="IPR003594">
    <property type="entry name" value="HATPase_dom"/>
</dbReference>
<feature type="domain" description="Histidine kinase" evidence="17">
    <location>
        <begin position="480"/>
        <end position="700"/>
    </location>
</feature>
<dbReference type="SUPFAM" id="SSF55781">
    <property type="entry name" value="GAF domain-like"/>
    <property type="match status" value="1"/>
</dbReference>
<dbReference type="Gene3D" id="3.30.450.40">
    <property type="match status" value="1"/>
</dbReference>
<dbReference type="GO" id="GO:0000155">
    <property type="term" value="F:phosphorelay sensor kinase activity"/>
    <property type="evidence" value="ECO:0007669"/>
    <property type="project" value="InterPro"/>
</dbReference>
<dbReference type="PROSITE" id="PS50109">
    <property type="entry name" value="HIS_KIN"/>
    <property type="match status" value="1"/>
</dbReference>
<comment type="catalytic activity">
    <reaction evidence="1">
        <text>ATP + protein L-histidine = ADP + protein N-phospho-L-histidine.</text>
        <dbReference type="EC" id="2.7.13.3"/>
    </reaction>
</comment>
<feature type="coiled-coil region" evidence="14">
    <location>
        <begin position="439"/>
        <end position="473"/>
    </location>
</feature>
<dbReference type="InterPro" id="IPR016132">
    <property type="entry name" value="Phyto_chromo_attachment"/>
</dbReference>
<evidence type="ECO:0000256" key="9">
    <source>
        <dbReference type="ARBA" id="ARBA00022777"/>
    </source>
</evidence>
<keyword evidence="8" id="KW-0547">Nucleotide-binding</keyword>
<sequence>MPQRFPLPIRFSIPIILITCGGFFGLISFRQEIIETSHTQTTNAKNYLKIYAGQTARILDYMERKNSIEGGNIDDIETIIISQIGSDPNLSLVVKIDDQNIIRLSSNYELKGTSITQTINYDYRSHFASVKEKMAGKILISQDQKKLIAIYPLVLHILPNEIKPSRVGILLLEYDLTSVQKESFNAALRRSLIFNGVLTIFCLGLWFFFYLTFTKRVYRLVSASNSLAEGKLDIRTKLTGSDELMQVSVAFDRMAVKIQENANALQYQAEREGLLREITQRVRQSLDLETIFNTATEETRKFLDVDRVCIFKFDPESDDNQGEFVSESVKTGVNSILNIKIEENCLKEQDKFPDPQNQILIDDIYQVKKSDCYSRFLEQFKIQANLLIPLVINGKFWGLFCIHQCYEPRKWQELEIDYVQQIANQLSIAIQQTDLFKQINKELTEKQKAEAKLTESNQQLEISNQQLAQATRLKNEFLANMSHELRTPLNAILGMSEALQEEIFGGINDKQQQAIETIATSGTHLLSLINDILDIAKIESGKFEIECAPTSIKHLCESSLLFIKQQSLQKRITIQTKIPPKLPEIIVDERRLRQVLINLLDNAIKFTPAGGKITFDVTIENSSSIGFAVTDTGIGITPENLAKLFQPFIQIDSALNRQYAGTGLGLTLVKRIVEMHGGEVKVESTIDLGSCFAFRLPCQDLLLKSPQSPSENGLNLDPSSTNQALQELSVILLAEDHEANIITISRYLKAKGYQIILAGNGQEAIDQAKLHDPDLILMDIQMPVMDGLEAIQRIREDSDRKLANIPIIALTALAMTSDKQKCLEAGANDYLTKPVKLSQLTSTIQQILAQGKN</sequence>
<dbReference type="SMART" id="SM00448">
    <property type="entry name" value="REC"/>
    <property type="match status" value="1"/>
</dbReference>
<dbReference type="Proteomes" id="UP001153761">
    <property type="component" value="Chromosome"/>
</dbReference>
<evidence type="ECO:0000256" key="12">
    <source>
        <dbReference type="ARBA" id="ARBA00023136"/>
    </source>
</evidence>
<dbReference type="Gene3D" id="3.40.50.2300">
    <property type="match status" value="1"/>
</dbReference>
<dbReference type="GO" id="GO:0009927">
    <property type="term" value="F:histidine phosphotransfer kinase activity"/>
    <property type="evidence" value="ECO:0007669"/>
    <property type="project" value="TreeGrafter"/>
</dbReference>
<keyword evidence="15" id="KW-1133">Transmembrane helix</keyword>
<gene>
    <name evidence="20" type="primary">luxQ</name>
    <name evidence="20" type="ORF">PANO66_04256</name>
</gene>
<feature type="domain" description="Phytochrome chromophore attachment site" evidence="16">
    <location>
        <begin position="287"/>
        <end position="425"/>
    </location>
</feature>
<dbReference type="CDD" id="cd17546">
    <property type="entry name" value="REC_hyHK_CKI1_RcsC-like"/>
    <property type="match status" value="1"/>
</dbReference>
<evidence type="ECO:0000256" key="6">
    <source>
        <dbReference type="ARBA" id="ARBA00022553"/>
    </source>
</evidence>
<dbReference type="Gene3D" id="6.10.340.10">
    <property type="match status" value="1"/>
</dbReference>
<feature type="transmembrane region" description="Helical" evidence="15">
    <location>
        <begin position="12"/>
        <end position="29"/>
    </location>
</feature>
<keyword evidence="6 13" id="KW-0597">Phosphoprotein</keyword>
<dbReference type="SMART" id="SM00387">
    <property type="entry name" value="HATPase_c"/>
    <property type="match status" value="1"/>
</dbReference>
<evidence type="ECO:0000313" key="20">
    <source>
        <dbReference type="EMBL" id="CAD5975026.1"/>
    </source>
</evidence>
<evidence type="ECO:0000259" key="18">
    <source>
        <dbReference type="PROSITE" id="PS50110"/>
    </source>
</evidence>
<evidence type="ECO:0000256" key="15">
    <source>
        <dbReference type="SAM" id="Phobius"/>
    </source>
</evidence>
<dbReference type="PANTHER" id="PTHR43047:SF63">
    <property type="entry name" value="HISTIDINE KINASE"/>
    <property type="match status" value="1"/>
</dbReference>
<keyword evidence="7 20" id="KW-0808">Transferase</keyword>
<dbReference type="SUPFAM" id="SSF158472">
    <property type="entry name" value="HAMP domain-like"/>
    <property type="match status" value="1"/>
</dbReference>
<reference evidence="20" key="1">
    <citation type="submission" date="2020-09" db="EMBL/GenBank/DDBJ databases">
        <authorList>
            <person name="Blom J."/>
        </authorList>
    </citation>
    <scope>NUCLEOTIDE SEQUENCE</scope>
    <source>
        <strain evidence="20">No.66</strain>
    </source>
</reference>
<evidence type="ECO:0000256" key="11">
    <source>
        <dbReference type="ARBA" id="ARBA00023012"/>
    </source>
</evidence>
<evidence type="ECO:0000259" key="19">
    <source>
        <dbReference type="PROSITE" id="PS50885"/>
    </source>
</evidence>
<dbReference type="PANTHER" id="PTHR43047">
    <property type="entry name" value="TWO-COMPONENT HISTIDINE PROTEIN KINASE"/>
    <property type="match status" value="1"/>
</dbReference>
<feature type="modified residue" description="4-aspartylphosphate" evidence="13">
    <location>
        <position position="779"/>
    </location>
</feature>
<evidence type="ECO:0000259" key="17">
    <source>
        <dbReference type="PROSITE" id="PS50109"/>
    </source>
</evidence>
<feature type="domain" description="Response regulatory" evidence="18">
    <location>
        <begin position="730"/>
        <end position="848"/>
    </location>
</feature>
<keyword evidence="11" id="KW-0902">Two-component regulatory system</keyword>
<evidence type="ECO:0000256" key="1">
    <source>
        <dbReference type="ARBA" id="ARBA00000085"/>
    </source>
</evidence>
<keyword evidence="15" id="KW-0812">Transmembrane</keyword>
<dbReference type="SUPFAM" id="SSF52172">
    <property type="entry name" value="CheY-like"/>
    <property type="match status" value="1"/>
</dbReference>
<dbReference type="EMBL" id="LR882963">
    <property type="protein sequence ID" value="CAD5975026.1"/>
    <property type="molecule type" value="Genomic_DNA"/>
</dbReference>
<dbReference type="InterPro" id="IPR003660">
    <property type="entry name" value="HAMP_dom"/>
</dbReference>
<keyword evidence="12 15" id="KW-0472">Membrane</keyword>
<dbReference type="Gene3D" id="3.30.565.10">
    <property type="entry name" value="Histidine kinase-like ATPase, C-terminal domain"/>
    <property type="match status" value="1"/>
</dbReference>
<dbReference type="InterPro" id="IPR003018">
    <property type="entry name" value="GAF"/>
</dbReference>
<evidence type="ECO:0000256" key="2">
    <source>
        <dbReference type="ARBA" id="ARBA00004236"/>
    </source>
</evidence>
<evidence type="ECO:0000313" key="21">
    <source>
        <dbReference type="Proteomes" id="UP001153761"/>
    </source>
</evidence>
<keyword evidence="14" id="KW-0175">Coiled coil</keyword>
<dbReference type="InterPro" id="IPR003661">
    <property type="entry name" value="HisK_dim/P_dom"/>
</dbReference>
<feature type="domain" description="HAMP" evidence="19">
    <location>
        <begin position="211"/>
        <end position="263"/>
    </location>
</feature>
<dbReference type="InterPro" id="IPR004358">
    <property type="entry name" value="Sig_transdc_His_kin-like_C"/>
</dbReference>
<dbReference type="PROSITE" id="PS50046">
    <property type="entry name" value="PHYTOCHROME_2"/>
    <property type="match status" value="1"/>
</dbReference>
<accession>A0AAD1Q6Z8</accession>
<dbReference type="InterPro" id="IPR036890">
    <property type="entry name" value="HATPase_C_sf"/>
</dbReference>
<evidence type="ECO:0000256" key="8">
    <source>
        <dbReference type="ARBA" id="ARBA00022741"/>
    </source>
</evidence>
<dbReference type="CDD" id="cd16922">
    <property type="entry name" value="HATPase_EvgS-ArcB-TorS-like"/>
    <property type="match status" value="1"/>
</dbReference>
<evidence type="ECO:0000256" key="14">
    <source>
        <dbReference type="SAM" id="Coils"/>
    </source>
</evidence>
<comment type="similarity">
    <text evidence="3">In the N-terminal section; belongs to the phytochrome family.</text>
</comment>
<dbReference type="CDD" id="cd06225">
    <property type="entry name" value="HAMP"/>
    <property type="match status" value="1"/>
</dbReference>
<dbReference type="FunFam" id="1.10.287.130:FF:000145">
    <property type="entry name" value="Sensory transduction histidine kinase"/>
    <property type="match status" value="1"/>
</dbReference>
<name>A0AAD1Q6Z8_PLAAG</name>
<dbReference type="EC" id="2.7.13.3" evidence="4"/>
<dbReference type="InterPro" id="IPR001789">
    <property type="entry name" value="Sig_transdc_resp-reg_receiver"/>
</dbReference>
<proteinExistence type="inferred from homology"/>
<keyword evidence="10" id="KW-0067">ATP-binding</keyword>
<organism evidence="20 21">
    <name type="scientific">Planktothrix agardhii</name>
    <name type="common">Oscillatoria agardhii</name>
    <dbReference type="NCBI Taxonomy" id="1160"/>
    <lineage>
        <taxon>Bacteria</taxon>
        <taxon>Bacillati</taxon>
        <taxon>Cyanobacteriota</taxon>
        <taxon>Cyanophyceae</taxon>
        <taxon>Oscillatoriophycideae</taxon>
        <taxon>Oscillatoriales</taxon>
        <taxon>Microcoleaceae</taxon>
        <taxon>Planktothrix</taxon>
    </lineage>
</organism>
<dbReference type="Pfam" id="PF02518">
    <property type="entry name" value="HATPase_c"/>
    <property type="match status" value="1"/>
</dbReference>
<protein>
    <recommendedName>
        <fullName evidence="4">histidine kinase</fullName>
        <ecNumber evidence="4">2.7.13.3</ecNumber>
    </recommendedName>
</protein>
<evidence type="ECO:0000256" key="10">
    <source>
        <dbReference type="ARBA" id="ARBA00022840"/>
    </source>
</evidence>
<dbReference type="Gene3D" id="1.10.287.130">
    <property type="match status" value="1"/>
</dbReference>
<dbReference type="SUPFAM" id="SSF55874">
    <property type="entry name" value="ATPase domain of HSP90 chaperone/DNA topoisomerase II/histidine kinase"/>
    <property type="match status" value="1"/>
</dbReference>
<evidence type="ECO:0000256" key="13">
    <source>
        <dbReference type="PROSITE-ProRule" id="PRU00169"/>
    </source>
</evidence>
<dbReference type="Pfam" id="PF00512">
    <property type="entry name" value="HisKA"/>
    <property type="match status" value="1"/>
</dbReference>
<keyword evidence="5" id="KW-1003">Cell membrane</keyword>
<dbReference type="RefSeq" id="WP_254032681.1">
    <property type="nucleotide sequence ID" value="NZ_LR882963.1"/>
</dbReference>
<comment type="subcellular location">
    <subcellularLocation>
        <location evidence="2">Cell membrane</location>
    </subcellularLocation>
</comment>
<dbReference type="AlphaFoldDB" id="A0AAD1Q6Z8"/>
<dbReference type="FunFam" id="3.30.565.10:FF:000023">
    <property type="entry name" value="PAS domain-containing sensor histidine kinase"/>
    <property type="match status" value="1"/>
</dbReference>
<dbReference type="InterPro" id="IPR005467">
    <property type="entry name" value="His_kinase_dom"/>
</dbReference>
<dbReference type="GO" id="GO:0005524">
    <property type="term" value="F:ATP binding"/>
    <property type="evidence" value="ECO:0007669"/>
    <property type="project" value="UniProtKB-KW"/>
</dbReference>
<dbReference type="PROSITE" id="PS50110">
    <property type="entry name" value="RESPONSE_REGULATORY"/>
    <property type="match status" value="1"/>
</dbReference>
<evidence type="ECO:0000256" key="5">
    <source>
        <dbReference type="ARBA" id="ARBA00022475"/>
    </source>
</evidence>
<dbReference type="SMART" id="SM00304">
    <property type="entry name" value="HAMP"/>
    <property type="match status" value="1"/>
</dbReference>
<evidence type="ECO:0000259" key="16">
    <source>
        <dbReference type="PROSITE" id="PS50046"/>
    </source>
</evidence>
<evidence type="ECO:0000256" key="3">
    <source>
        <dbReference type="ARBA" id="ARBA00006402"/>
    </source>
</evidence>
<feature type="transmembrane region" description="Helical" evidence="15">
    <location>
        <begin position="192"/>
        <end position="213"/>
    </location>
</feature>
<keyword evidence="9 20" id="KW-0418">Kinase</keyword>
<dbReference type="PRINTS" id="PR00344">
    <property type="entry name" value="BCTRLSENSOR"/>
</dbReference>
<dbReference type="SMART" id="SM00388">
    <property type="entry name" value="HisKA"/>
    <property type="match status" value="1"/>
</dbReference>
<dbReference type="InterPro" id="IPR011006">
    <property type="entry name" value="CheY-like_superfamily"/>
</dbReference>
<evidence type="ECO:0000256" key="7">
    <source>
        <dbReference type="ARBA" id="ARBA00022679"/>
    </source>
</evidence>
<dbReference type="Pfam" id="PF00072">
    <property type="entry name" value="Response_reg"/>
    <property type="match status" value="1"/>
</dbReference>